<keyword evidence="2" id="KW-0812">Transmembrane</keyword>
<dbReference type="EMBL" id="BTGU01009299">
    <property type="protein sequence ID" value="GMN22685.1"/>
    <property type="molecule type" value="Genomic_DNA"/>
</dbReference>
<evidence type="ECO:0000313" key="5">
    <source>
        <dbReference type="EMBL" id="GMN22892.1"/>
    </source>
</evidence>
<organism evidence="6 7">
    <name type="scientific">Ficus carica</name>
    <name type="common">Common fig</name>
    <dbReference type="NCBI Taxonomy" id="3494"/>
    <lineage>
        <taxon>Eukaryota</taxon>
        <taxon>Viridiplantae</taxon>
        <taxon>Streptophyta</taxon>
        <taxon>Embryophyta</taxon>
        <taxon>Tracheophyta</taxon>
        <taxon>Spermatophyta</taxon>
        <taxon>Magnoliopsida</taxon>
        <taxon>eudicotyledons</taxon>
        <taxon>Gunneridae</taxon>
        <taxon>Pentapetalae</taxon>
        <taxon>rosids</taxon>
        <taxon>fabids</taxon>
        <taxon>Rosales</taxon>
        <taxon>Moraceae</taxon>
        <taxon>Ficeae</taxon>
        <taxon>Ficus</taxon>
    </lineage>
</organism>
<gene>
    <name evidence="3" type="ORF">TIFTF001_051234</name>
    <name evidence="4" type="ORF">TIFTF001_051237</name>
    <name evidence="5" type="ORF">TIFTF001_051262</name>
    <name evidence="6" type="ORF">TIFTF001_051265</name>
</gene>
<sequence length="114" mass="10741">MGPVAIAFIVMGSVVAGVIILHILYGRGSKKNKTTNPQPSHRADLERGEGNKTTSGDKDGGLAILEGTSAVLEITDSVVKGGGGGGGGGDGGGGDGCCFGGCGGSCGGCGGCGG</sequence>
<accession>A0AA87Z7B8</accession>
<evidence type="ECO:0000256" key="1">
    <source>
        <dbReference type="SAM" id="MobiDB-lite"/>
    </source>
</evidence>
<dbReference type="EMBL" id="BTGU01009300">
    <property type="protein sequence ID" value="GMN22701.1"/>
    <property type="molecule type" value="Genomic_DNA"/>
</dbReference>
<feature type="compositionally biased region" description="Basic and acidic residues" evidence="1">
    <location>
        <begin position="41"/>
        <end position="60"/>
    </location>
</feature>
<evidence type="ECO:0000313" key="6">
    <source>
        <dbReference type="EMBL" id="GMN22906.1"/>
    </source>
</evidence>
<feature type="transmembrane region" description="Helical" evidence="2">
    <location>
        <begin position="6"/>
        <end position="25"/>
    </location>
</feature>
<reference evidence="6" key="1">
    <citation type="submission" date="2023-07" db="EMBL/GenBank/DDBJ databases">
        <title>draft genome sequence of fig (Ficus carica).</title>
        <authorList>
            <person name="Takahashi T."/>
            <person name="Nishimura K."/>
        </authorList>
    </citation>
    <scope>NUCLEOTIDE SEQUENCE</scope>
</reference>
<dbReference type="EMBL" id="BTGU01009327">
    <property type="protein sequence ID" value="GMN22892.1"/>
    <property type="molecule type" value="Genomic_DNA"/>
</dbReference>
<protein>
    <submittedName>
        <fullName evidence="6">Uncharacterized protein</fullName>
    </submittedName>
</protein>
<evidence type="ECO:0000313" key="3">
    <source>
        <dbReference type="EMBL" id="GMN22685.1"/>
    </source>
</evidence>
<dbReference type="AlphaFoldDB" id="A0AA87Z7B8"/>
<feature type="region of interest" description="Disordered" evidence="1">
    <location>
        <begin position="29"/>
        <end position="60"/>
    </location>
</feature>
<dbReference type="Proteomes" id="UP001187192">
    <property type="component" value="Unassembled WGS sequence"/>
</dbReference>
<comment type="caution">
    <text evidence="6">The sequence shown here is derived from an EMBL/GenBank/DDBJ whole genome shotgun (WGS) entry which is preliminary data.</text>
</comment>
<evidence type="ECO:0000256" key="2">
    <source>
        <dbReference type="SAM" id="Phobius"/>
    </source>
</evidence>
<name>A0AA87Z7B8_FICCA</name>
<keyword evidence="7" id="KW-1185">Reference proteome</keyword>
<keyword evidence="2" id="KW-0472">Membrane</keyword>
<evidence type="ECO:0000313" key="7">
    <source>
        <dbReference type="Proteomes" id="UP001187192"/>
    </source>
</evidence>
<proteinExistence type="predicted"/>
<dbReference type="EMBL" id="BTGU01009328">
    <property type="protein sequence ID" value="GMN22906.1"/>
    <property type="molecule type" value="Genomic_DNA"/>
</dbReference>
<evidence type="ECO:0000313" key="4">
    <source>
        <dbReference type="EMBL" id="GMN22701.1"/>
    </source>
</evidence>
<dbReference type="Gramene" id="FCD_00024711-RA">
    <property type="protein sequence ID" value="FCD_00024711-RA:cds"/>
    <property type="gene ID" value="FCD_00024711"/>
</dbReference>
<keyword evidence="2" id="KW-1133">Transmembrane helix</keyword>